<evidence type="ECO:0000256" key="4">
    <source>
        <dbReference type="ARBA" id="ARBA00011903"/>
    </source>
</evidence>
<evidence type="ECO:0000256" key="14">
    <source>
        <dbReference type="ARBA" id="ARBA00023137"/>
    </source>
</evidence>
<dbReference type="EC" id="2.7.10.2" evidence="4"/>
<keyword evidence="8 17" id="KW-0812">Transmembrane</keyword>
<dbReference type="RefSeq" id="WP_141148774.1">
    <property type="nucleotide sequence ID" value="NZ_VHLG01000004.1"/>
</dbReference>
<evidence type="ECO:0000256" key="15">
    <source>
        <dbReference type="ARBA" id="ARBA00051245"/>
    </source>
</evidence>
<feature type="transmembrane region" description="Helical" evidence="17">
    <location>
        <begin position="18"/>
        <end position="39"/>
    </location>
</feature>
<dbReference type="Pfam" id="PF13614">
    <property type="entry name" value="AAA_31"/>
    <property type="match status" value="1"/>
</dbReference>
<dbReference type="Pfam" id="PF13807">
    <property type="entry name" value="GNVR"/>
    <property type="match status" value="1"/>
</dbReference>
<protein>
    <recommendedName>
        <fullName evidence="4">non-specific protein-tyrosine kinase</fullName>
        <ecNumber evidence="4">2.7.10.2</ecNumber>
    </recommendedName>
</protein>
<keyword evidence="13 17" id="KW-0472">Membrane</keyword>
<evidence type="ECO:0000256" key="8">
    <source>
        <dbReference type="ARBA" id="ARBA00022692"/>
    </source>
</evidence>
<evidence type="ECO:0000256" key="2">
    <source>
        <dbReference type="ARBA" id="ARBA00007316"/>
    </source>
</evidence>
<dbReference type="GO" id="GO:0005886">
    <property type="term" value="C:plasma membrane"/>
    <property type="evidence" value="ECO:0007669"/>
    <property type="project" value="UniProtKB-SubCell"/>
</dbReference>
<evidence type="ECO:0000256" key="1">
    <source>
        <dbReference type="ARBA" id="ARBA00004429"/>
    </source>
</evidence>
<evidence type="ECO:0000256" key="6">
    <source>
        <dbReference type="ARBA" id="ARBA00022519"/>
    </source>
</evidence>
<evidence type="ECO:0000313" key="22">
    <source>
        <dbReference type="Proteomes" id="UP000318801"/>
    </source>
</evidence>
<evidence type="ECO:0000256" key="10">
    <source>
        <dbReference type="ARBA" id="ARBA00022777"/>
    </source>
</evidence>
<dbReference type="EMBL" id="VHLG01000004">
    <property type="protein sequence ID" value="TPW30903.1"/>
    <property type="molecule type" value="Genomic_DNA"/>
</dbReference>
<dbReference type="PANTHER" id="PTHR32309:SF13">
    <property type="entry name" value="FERRIC ENTEROBACTIN TRANSPORT PROTEIN FEPE"/>
    <property type="match status" value="1"/>
</dbReference>
<dbReference type="Gene3D" id="3.40.50.300">
    <property type="entry name" value="P-loop containing nucleotide triphosphate hydrolases"/>
    <property type="match status" value="1"/>
</dbReference>
<dbReference type="InterPro" id="IPR032807">
    <property type="entry name" value="GNVR"/>
</dbReference>
<evidence type="ECO:0000313" key="21">
    <source>
        <dbReference type="EMBL" id="TPW30903.1"/>
    </source>
</evidence>
<sequence length="728" mass="79212">MDNEIDIRSLVAMIRRQIWLILSVVIGITVITSAAVYSITPKYSATALVFVDTSSKNLLDPQTSYSAASGDNARVESEVKILSSNSVLLQVINDQNLVQDPEFGVHISLMQRVLSKLHLSDASSVQGPDALSKVLNRFKTAVSVSRSGLTYLISVTVTSTDPQKAATLADAVVDAYIKQQVQAKISSVVAARDIIQSRVSTASQAVVEAEKKLDNYILDNIDSLQDETGSSDLAALRDQLNTLSKQSSDDQSRLEIINRSLGTSDFSTLVASLQTEAASALQGQWQQVNAELGDAPQNSSRAVDLRAELAKIENSLKEQAQNTASDLRNQISVQQTQSEDLRSQLRSSVLQSDLPPEVLTEIYGLRQSADIARTQYQNLLSRQQELDNLSSLQIADSRIVSRAMIPAGPSYPNKQLIFAAALLLSFGIGLGLAFIREHYVGGFTTEEQVESVLHLPLATLTPRENSSAGNEDMKDGSGGRTSLANLVVESPLSTFAESIRRVRVAIEQAQYNKRKAALAAGQPTDHEDGLGTIVMMTSAVPGEGKSTMSLSLARTYAISGKKTLLIDCDLRKPSVHRYLGMEPSSGLVDFLRGSSAGSSLANLTVTDPLTGLTVLLGSRRTDFATDELFMGERIAKLLESARRHFDFIILDTPPIEPVVDGLYLARFADVVGYVIKWASTSQQSARRSTNALRANMKDDGSLLAIMNQLERTNLFGNYYYYYSGYYSD</sequence>
<dbReference type="CDD" id="cd05387">
    <property type="entry name" value="BY-kinase"/>
    <property type="match status" value="1"/>
</dbReference>
<keyword evidence="7" id="KW-0808">Transferase</keyword>
<evidence type="ECO:0000256" key="16">
    <source>
        <dbReference type="SAM" id="Coils"/>
    </source>
</evidence>
<proteinExistence type="inferred from homology"/>
<comment type="similarity">
    <text evidence="2">Belongs to the CpsD/CapB family.</text>
</comment>
<feature type="coiled-coil region" evidence="16">
    <location>
        <begin position="302"/>
        <end position="344"/>
    </location>
</feature>
<evidence type="ECO:0000256" key="12">
    <source>
        <dbReference type="ARBA" id="ARBA00022989"/>
    </source>
</evidence>
<dbReference type="SUPFAM" id="SSF52540">
    <property type="entry name" value="P-loop containing nucleoside triphosphate hydrolases"/>
    <property type="match status" value="1"/>
</dbReference>
<feature type="domain" description="Tyrosine-protein kinase G-rich" evidence="20">
    <location>
        <begin position="368"/>
        <end position="437"/>
    </location>
</feature>
<keyword evidence="9" id="KW-0547">Nucleotide-binding</keyword>
<evidence type="ECO:0000256" key="13">
    <source>
        <dbReference type="ARBA" id="ARBA00023136"/>
    </source>
</evidence>
<evidence type="ECO:0000256" key="7">
    <source>
        <dbReference type="ARBA" id="ARBA00022679"/>
    </source>
</evidence>
<dbReference type="InterPro" id="IPR050445">
    <property type="entry name" value="Bact_polysacc_biosynth/exp"/>
</dbReference>
<feature type="domain" description="AAA" evidence="19">
    <location>
        <begin position="536"/>
        <end position="655"/>
    </location>
</feature>
<keyword evidence="6" id="KW-0997">Cell inner membrane</keyword>
<comment type="catalytic activity">
    <reaction evidence="15">
        <text>L-tyrosyl-[protein] + ATP = O-phospho-L-tyrosyl-[protein] + ADP + H(+)</text>
        <dbReference type="Rhea" id="RHEA:10596"/>
        <dbReference type="Rhea" id="RHEA-COMP:10136"/>
        <dbReference type="Rhea" id="RHEA-COMP:20101"/>
        <dbReference type="ChEBI" id="CHEBI:15378"/>
        <dbReference type="ChEBI" id="CHEBI:30616"/>
        <dbReference type="ChEBI" id="CHEBI:46858"/>
        <dbReference type="ChEBI" id="CHEBI:61978"/>
        <dbReference type="ChEBI" id="CHEBI:456216"/>
        <dbReference type="EC" id="2.7.10.2"/>
    </reaction>
</comment>
<keyword evidence="12 17" id="KW-1133">Transmembrane helix</keyword>
<evidence type="ECO:0000256" key="11">
    <source>
        <dbReference type="ARBA" id="ARBA00022840"/>
    </source>
</evidence>
<feature type="domain" description="Polysaccharide chain length determinant N-terminal" evidence="18">
    <location>
        <begin position="3"/>
        <end position="94"/>
    </location>
</feature>
<dbReference type="PANTHER" id="PTHR32309">
    <property type="entry name" value="TYROSINE-PROTEIN KINASE"/>
    <property type="match status" value="1"/>
</dbReference>
<evidence type="ECO:0000259" key="19">
    <source>
        <dbReference type="Pfam" id="PF13614"/>
    </source>
</evidence>
<dbReference type="GO" id="GO:0004713">
    <property type="term" value="F:protein tyrosine kinase activity"/>
    <property type="evidence" value="ECO:0007669"/>
    <property type="project" value="TreeGrafter"/>
</dbReference>
<dbReference type="InterPro" id="IPR003856">
    <property type="entry name" value="LPS_length_determ_N"/>
</dbReference>
<dbReference type="Pfam" id="PF02706">
    <property type="entry name" value="Wzz"/>
    <property type="match status" value="1"/>
</dbReference>
<keyword evidence="16" id="KW-0175">Coiled coil</keyword>
<comment type="similarity">
    <text evidence="3">Belongs to the etk/wzc family.</text>
</comment>
<reference evidence="21 22" key="1">
    <citation type="submission" date="2019-06" db="EMBL/GenBank/DDBJ databases">
        <authorList>
            <person name="Li M."/>
        </authorList>
    </citation>
    <scope>NUCLEOTIDE SEQUENCE [LARGE SCALE GENOMIC DNA]</scope>
    <source>
        <strain evidence="21 22">BGMRC2036</strain>
    </source>
</reference>
<dbReference type="OrthoDB" id="230260at2"/>
<keyword evidence="22" id="KW-1185">Reference proteome</keyword>
<evidence type="ECO:0000256" key="3">
    <source>
        <dbReference type="ARBA" id="ARBA00008883"/>
    </source>
</evidence>
<dbReference type="InterPro" id="IPR027417">
    <property type="entry name" value="P-loop_NTPase"/>
</dbReference>
<comment type="caution">
    <text evidence="21">The sequence shown here is derived from an EMBL/GenBank/DDBJ whole genome shotgun (WGS) entry which is preliminary data.</text>
</comment>
<dbReference type="Proteomes" id="UP000318801">
    <property type="component" value="Unassembled WGS sequence"/>
</dbReference>
<organism evidence="21 22">
    <name type="scientific">Martelella alba</name>
    <dbReference type="NCBI Taxonomy" id="2590451"/>
    <lineage>
        <taxon>Bacteria</taxon>
        <taxon>Pseudomonadati</taxon>
        <taxon>Pseudomonadota</taxon>
        <taxon>Alphaproteobacteria</taxon>
        <taxon>Hyphomicrobiales</taxon>
        <taxon>Aurantimonadaceae</taxon>
        <taxon>Martelella</taxon>
    </lineage>
</organism>
<evidence type="ECO:0000259" key="18">
    <source>
        <dbReference type="Pfam" id="PF02706"/>
    </source>
</evidence>
<name>A0A506U957_9HYPH</name>
<keyword evidence="10" id="KW-0418">Kinase</keyword>
<keyword evidence="14" id="KW-0829">Tyrosine-protein kinase</keyword>
<comment type="subcellular location">
    <subcellularLocation>
        <location evidence="1">Cell inner membrane</location>
        <topology evidence="1">Multi-pass membrane protein</topology>
    </subcellularLocation>
</comment>
<accession>A0A506U957</accession>
<evidence type="ECO:0000256" key="9">
    <source>
        <dbReference type="ARBA" id="ARBA00022741"/>
    </source>
</evidence>
<keyword evidence="11" id="KW-0067">ATP-binding</keyword>
<keyword evidence="5" id="KW-1003">Cell membrane</keyword>
<evidence type="ECO:0000259" key="20">
    <source>
        <dbReference type="Pfam" id="PF13807"/>
    </source>
</evidence>
<dbReference type="AlphaFoldDB" id="A0A506U957"/>
<gene>
    <name evidence="21" type="ORF">FJU08_09550</name>
</gene>
<evidence type="ECO:0000256" key="17">
    <source>
        <dbReference type="SAM" id="Phobius"/>
    </source>
</evidence>
<dbReference type="InterPro" id="IPR025669">
    <property type="entry name" value="AAA_dom"/>
</dbReference>
<dbReference type="InterPro" id="IPR005702">
    <property type="entry name" value="Wzc-like_C"/>
</dbReference>
<evidence type="ECO:0000256" key="5">
    <source>
        <dbReference type="ARBA" id="ARBA00022475"/>
    </source>
</evidence>